<keyword evidence="4" id="KW-1133">Transmembrane helix</keyword>
<evidence type="ECO:0000256" key="4">
    <source>
        <dbReference type="SAM" id="Phobius"/>
    </source>
</evidence>
<dbReference type="EMBL" id="AZBU02000002">
    <property type="protein sequence ID" value="TKR92893.1"/>
    <property type="molecule type" value="Genomic_DNA"/>
</dbReference>
<evidence type="ECO:0000256" key="3">
    <source>
        <dbReference type="ARBA" id="ARBA00023180"/>
    </source>
</evidence>
<name>A0A4U5PA08_STECR</name>
<dbReference type="SUPFAM" id="SSF82171">
    <property type="entry name" value="DPP6 N-terminal domain-like"/>
    <property type="match status" value="1"/>
</dbReference>
<organism evidence="6 7">
    <name type="scientific">Steinernema carpocapsae</name>
    <name type="common">Entomopathogenic nematode</name>
    <dbReference type="NCBI Taxonomy" id="34508"/>
    <lineage>
        <taxon>Eukaryota</taxon>
        <taxon>Metazoa</taxon>
        <taxon>Ecdysozoa</taxon>
        <taxon>Nematoda</taxon>
        <taxon>Chromadorea</taxon>
        <taxon>Rhabditida</taxon>
        <taxon>Tylenchina</taxon>
        <taxon>Panagrolaimomorpha</taxon>
        <taxon>Strongyloidoidea</taxon>
        <taxon>Steinernematidae</taxon>
        <taxon>Steinernema</taxon>
    </lineage>
</organism>
<feature type="domain" description="Dipeptidylpeptidase IV N-terminal" evidence="5">
    <location>
        <begin position="119"/>
        <end position="444"/>
    </location>
</feature>
<keyword evidence="2" id="KW-0720">Serine protease</keyword>
<evidence type="ECO:0000256" key="1">
    <source>
        <dbReference type="ARBA" id="ARBA00022438"/>
    </source>
</evidence>
<sequence length="460" mass="52229">MELVSGNPQERNWRGILTALLVIFVMCSIILAAVLILTPLSSEAGTNRTRFGLDDIGSNLYSHQIGILEWIGPEKLFLKNFTGTYTLDVSKSPPEKKLFADYGLLYQQGKVISMVIHPKGEYVALAMDSNYDTKAPYKIFSPATSTFETVGPNRTGDEGLQLFRWNPVGSDFVYVYNNNIFYHSDPSPKAEVIQITNSSSPVVYNGITDWLYEEELFQTPQAMWWSRNGEFLAFITIDDRNVRNIEFSSYNRLQYPSISRIPYPKADVAELPMVSLNIWSKLKGATKRMEVKLAAPDGAYQYLIMTSWVVLHKKEILVAVWANRYQNETSITLCDYDDGKCYLNFVFKYKMDGLRMWAESDDYRIKFFIDDAYFAIIPHRFLDGNIYNHIARISVPKDFTHGREVFLAAGPYDVKSIDAYDAKTDLIYFTAAAPLPSQNHLFATPATPSLTPLRSVPPAA</sequence>
<dbReference type="GO" id="GO:0006508">
    <property type="term" value="P:proteolysis"/>
    <property type="evidence" value="ECO:0007669"/>
    <property type="project" value="InterPro"/>
</dbReference>
<dbReference type="GO" id="GO:0005886">
    <property type="term" value="C:plasma membrane"/>
    <property type="evidence" value="ECO:0007669"/>
    <property type="project" value="TreeGrafter"/>
</dbReference>
<keyword evidence="1" id="KW-0031">Aminopeptidase</keyword>
<reference evidence="6 7" key="1">
    <citation type="journal article" date="2015" name="Genome Biol.">
        <title>Comparative genomics of Steinernema reveals deeply conserved gene regulatory networks.</title>
        <authorList>
            <person name="Dillman A.R."/>
            <person name="Macchietto M."/>
            <person name="Porter C.F."/>
            <person name="Rogers A."/>
            <person name="Williams B."/>
            <person name="Antoshechkin I."/>
            <person name="Lee M.M."/>
            <person name="Goodwin Z."/>
            <person name="Lu X."/>
            <person name="Lewis E.E."/>
            <person name="Goodrich-Blair H."/>
            <person name="Stock S.P."/>
            <person name="Adams B.J."/>
            <person name="Sternberg P.W."/>
            <person name="Mortazavi A."/>
        </authorList>
    </citation>
    <scope>NUCLEOTIDE SEQUENCE [LARGE SCALE GENOMIC DNA]</scope>
    <source>
        <strain evidence="6 7">ALL</strain>
    </source>
</reference>
<dbReference type="InterPro" id="IPR002469">
    <property type="entry name" value="Peptidase_S9B_N"/>
</dbReference>
<comment type="caution">
    <text evidence="6">The sequence shown here is derived from an EMBL/GenBank/DDBJ whole genome shotgun (WGS) entry which is preliminary data.</text>
</comment>
<dbReference type="InterPro" id="IPR050278">
    <property type="entry name" value="Serine_Prot_S9B/DPPIV"/>
</dbReference>
<dbReference type="Gene3D" id="2.140.10.30">
    <property type="entry name" value="Dipeptidylpeptidase IV, N-terminal domain"/>
    <property type="match status" value="1"/>
</dbReference>
<evidence type="ECO:0000256" key="2">
    <source>
        <dbReference type="ARBA" id="ARBA00022825"/>
    </source>
</evidence>
<proteinExistence type="predicted"/>
<dbReference type="Proteomes" id="UP000298663">
    <property type="component" value="Unassembled WGS sequence"/>
</dbReference>
<dbReference type="GO" id="GO:0004177">
    <property type="term" value="F:aminopeptidase activity"/>
    <property type="evidence" value="ECO:0007669"/>
    <property type="project" value="UniProtKB-KW"/>
</dbReference>
<dbReference type="PANTHER" id="PTHR11731">
    <property type="entry name" value="PROTEASE FAMILY S9B,C DIPEPTIDYL-PEPTIDASE IV-RELATED"/>
    <property type="match status" value="1"/>
</dbReference>
<keyword evidence="7" id="KW-1185">Reference proteome</keyword>
<dbReference type="OrthoDB" id="16520at2759"/>
<dbReference type="GO" id="GO:0008239">
    <property type="term" value="F:dipeptidyl-peptidase activity"/>
    <property type="evidence" value="ECO:0007669"/>
    <property type="project" value="TreeGrafter"/>
</dbReference>
<evidence type="ECO:0000313" key="6">
    <source>
        <dbReference type="EMBL" id="TKR92893.1"/>
    </source>
</evidence>
<keyword evidence="3" id="KW-0325">Glycoprotein</keyword>
<reference evidence="6 7" key="2">
    <citation type="journal article" date="2019" name="G3 (Bethesda)">
        <title>Hybrid Assembly of the Genome of the Entomopathogenic Nematode Steinernema carpocapsae Identifies the X-Chromosome.</title>
        <authorList>
            <person name="Serra L."/>
            <person name="Macchietto M."/>
            <person name="Macias-Munoz A."/>
            <person name="McGill C.J."/>
            <person name="Rodriguez I.M."/>
            <person name="Rodriguez B."/>
            <person name="Murad R."/>
            <person name="Mortazavi A."/>
        </authorList>
    </citation>
    <scope>NUCLEOTIDE SEQUENCE [LARGE SCALE GENOMIC DNA]</scope>
    <source>
        <strain evidence="6 7">ALL</strain>
    </source>
</reference>
<dbReference type="Pfam" id="PF00930">
    <property type="entry name" value="DPPIV_N"/>
    <property type="match status" value="1"/>
</dbReference>
<evidence type="ECO:0000313" key="7">
    <source>
        <dbReference type="Proteomes" id="UP000298663"/>
    </source>
</evidence>
<keyword evidence="1" id="KW-0645">Protease</keyword>
<protein>
    <recommendedName>
        <fullName evidence="5">Dipeptidylpeptidase IV N-terminal domain-containing protein</fullName>
    </recommendedName>
</protein>
<dbReference type="PANTHER" id="PTHR11731:SF200">
    <property type="entry name" value="DIPEPTIDYL PEPTIDASE 10, ISOFORM B"/>
    <property type="match status" value="1"/>
</dbReference>
<keyword evidence="1" id="KW-0378">Hydrolase</keyword>
<accession>A0A4U5PA08</accession>
<keyword evidence="4" id="KW-0472">Membrane</keyword>
<dbReference type="AlphaFoldDB" id="A0A4U5PA08"/>
<evidence type="ECO:0000259" key="5">
    <source>
        <dbReference type="Pfam" id="PF00930"/>
    </source>
</evidence>
<feature type="transmembrane region" description="Helical" evidence="4">
    <location>
        <begin position="16"/>
        <end position="40"/>
    </location>
</feature>
<dbReference type="GO" id="GO:0008236">
    <property type="term" value="F:serine-type peptidase activity"/>
    <property type="evidence" value="ECO:0007669"/>
    <property type="project" value="UniProtKB-KW"/>
</dbReference>
<gene>
    <name evidence="6" type="ORF">L596_007459</name>
</gene>
<keyword evidence="4" id="KW-0812">Transmembrane</keyword>
<dbReference type="STRING" id="34508.A0A4U5PA08"/>